<dbReference type="InterPro" id="IPR000157">
    <property type="entry name" value="TIR_dom"/>
</dbReference>
<organism evidence="2 3">
    <name type="scientific">Cyclobacterium jeungdonense</name>
    <dbReference type="NCBI Taxonomy" id="708087"/>
    <lineage>
        <taxon>Bacteria</taxon>
        <taxon>Pseudomonadati</taxon>
        <taxon>Bacteroidota</taxon>
        <taxon>Cytophagia</taxon>
        <taxon>Cytophagales</taxon>
        <taxon>Cyclobacteriaceae</taxon>
        <taxon>Cyclobacterium</taxon>
    </lineage>
</organism>
<name>A0ABT8CA77_9BACT</name>
<dbReference type="Pfam" id="PF13676">
    <property type="entry name" value="TIR_2"/>
    <property type="match status" value="1"/>
</dbReference>
<evidence type="ECO:0000313" key="3">
    <source>
        <dbReference type="Proteomes" id="UP001236663"/>
    </source>
</evidence>
<keyword evidence="3" id="KW-1185">Reference proteome</keyword>
<keyword evidence="2" id="KW-0675">Receptor</keyword>
<accession>A0ABT8CA77</accession>
<dbReference type="Proteomes" id="UP001236663">
    <property type="component" value="Unassembled WGS sequence"/>
</dbReference>
<dbReference type="PROSITE" id="PS50104">
    <property type="entry name" value="TIR"/>
    <property type="match status" value="1"/>
</dbReference>
<dbReference type="Gene3D" id="3.40.50.10140">
    <property type="entry name" value="Toll/interleukin-1 receptor homology (TIR) domain"/>
    <property type="match status" value="1"/>
</dbReference>
<reference evidence="3" key="1">
    <citation type="journal article" date="2019" name="Int. J. Syst. Evol. Microbiol.">
        <title>The Global Catalogue of Microorganisms (GCM) 10K type strain sequencing project: providing services to taxonomists for standard genome sequencing and annotation.</title>
        <authorList>
            <consortium name="The Broad Institute Genomics Platform"/>
            <consortium name="The Broad Institute Genome Sequencing Center for Infectious Disease"/>
            <person name="Wu L."/>
            <person name="Ma J."/>
        </authorList>
    </citation>
    <scope>NUCLEOTIDE SEQUENCE [LARGE SCALE GENOMIC DNA]</scope>
    <source>
        <strain evidence="3">CECT 7706</strain>
    </source>
</reference>
<comment type="caution">
    <text evidence="2">The sequence shown here is derived from an EMBL/GenBank/DDBJ whole genome shotgun (WGS) entry which is preliminary data.</text>
</comment>
<dbReference type="InterPro" id="IPR035897">
    <property type="entry name" value="Toll_tir_struct_dom_sf"/>
</dbReference>
<sequence>MEKFDITKYLGKDIQVFLKNKSNVIGRIPFTYRDLNEHKISFPFLPFEKNKIYQIKTNNEKKIDFNDLKDIILNIVIAEIEEVRIMENEIGGIGLQNNKPIPHAFELEVLAEKPGHVKIKYKIPGTGKYFSIGELPIINKQVILPLNLAFLSYAKEDKTVVENVMSLLNENGVLTWYDDKDLLPGDDWESKIKAAMKASDFVLVFLSSKSLIRDGYKNKEMRMALENYEYKVLGKRYIIPILIDKCQPPSEFDKIHWLKMYDNGWETKLLSVISPIIN</sequence>
<feature type="domain" description="TIR" evidence="1">
    <location>
        <begin position="145"/>
        <end position="274"/>
    </location>
</feature>
<evidence type="ECO:0000313" key="2">
    <source>
        <dbReference type="EMBL" id="MDN3689047.1"/>
    </source>
</evidence>
<gene>
    <name evidence="2" type="ORF">QWZ15_14505</name>
</gene>
<protein>
    <submittedName>
        <fullName evidence="2">Toll/interleukin-1 receptor domain-containing protein</fullName>
    </submittedName>
</protein>
<dbReference type="EMBL" id="JAUFQS010000017">
    <property type="protein sequence ID" value="MDN3689047.1"/>
    <property type="molecule type" value="Genomic_DNA"/>
</dbReference>
<evidence type="ECO:0000259" key="1">
    <source>
        <dbReference type="PROSITE" id="PS50104"/>
    </source>
</evidence>
<proteinExistence type="predicted"/>
<dbReference type="SUPFAM" id="SSF52200">
    <property type="entry name" value="Toll/Interleukin receptor TIR domain"/>
    <property type="match status" value="1"/>
</dbReference>
<dbReference type="RefSeq" id="WP_163386565.1">
    <property type="nucleotide sequence ID" value="NZ_JAUFQS010000017.1"/>
</dbReference>